<feature type="transmembrane region" description="Helical" evidence="2">
    <location>
        <begin position="338"/>
        <end position="359"/>
    </location>
</feature>
<dbReference type="EMBL" id="CM007890">
    <property type="protein sequence ID" value="OTG37111.1"/>
    <property type="molecule type" value="Genomic_DNA"/>
</dbReference>
<dbReference type="InParanoid" id="A0A251VQW7"/>
<accession>A0A251VQW7</accession>
<name>A0A251VQW7_HELAN</name>
<reference evidence="3 5" key="1">
    <citation type="journal article" date="2017" name="Nature">
        <title>The sunflower genome provides insights into oil metabolism, flowering and Asterid evolution.</title>
        <authorList>
            <person name="Badouin H."/>
            <person name="Gouzy J."/>
            <person name="Grassa C.J."/>
            <person name="Murat F."/>
            <person name="Staton S.E."/>
            <person name="Cottret L."/>
            <person name="Lelandais-Briere C."/>
            <person name="Owens G.L."/>
            <person name="Carrere S."/>
            <person name="Mayjonade B."/>
            <person name="Legrand L."/>
            <person name="Gill N."/>
            <person name="Kane N.C."/>
            <person name="Bowers J.E."/>
            <person name="Hubner S."/>
            <person name="Bellec A."/>
            <person name="Berard A."/>
            <person name="Berges H."/>
            <person name="Blanchet N."/>
            <person name="Boniface M.C."/>
            <person name="Brunel D."/>
            <person name="Catrice O."/>
            <person name="Chaidir N."/>
            <person name="Claudel C."/>
            <person name="Donnadieu C."/>
            <person name="Faraut T."/>
            <person name="Fievet G."/>
            <person name="Helmstetter N."/>
            <person name="King M."/>
            <person name="Knapp S.J."/>
            <person name="Lai Z."/>
            <person name="Le Paslier M.C."/>
            <person name="Lippi Y."/>
            <person name="Lorenzon L."/>
            <person name="Mandel J.R."/>
            <person name="Marage G."/>
            <person name="Marchand G."/>
            <person name="Marquand E."/>
            <person name="Bret-Mestries E."/>
            <person name="Morien E."/>
            <person name="Nambeesan S."/>
            <person name="Nguyen T."/>
            <person name="Pegot-Espagnet P."/>
            <person name="Pouilly N."/>
            <person name="Raftis F."/>
            <person name="Sallet E."/>
            <person name="Schiex T."/>
            <person name="Thomas J."/>
            <person name="Vandecasteele C."/>
            <person name="Vares D."/>
            <person name="Vear F."/>
            <person name="Vautrin S."/>
            <person name="Crespi M."/>
            <person name="Mangin B."/>
            <person name="Burke J.M."/>
            <person name="Salse J."/>
            <person name="Munos S."/>
            <person name="Vincourt P."/>
            <person name="Rieseberg L.H."/>
            <person name="Langlade N.B."/>
        </authorList>
    </citation>
    <scope>NUCLEOTIDE SEQUENCE [LARGE SCALE GENOMIC DNA]</scope>
    <source>
        <strain evidence="5">cv. SF193</strain>
        <tissue evidence="3">Leaves</tissue>
    </source>
</reference>
<feature type="region of interest" description="Disordered" evidence="1">
    <location>
        <begin position="231"/>
        <end position="328"/>
    </location>
</feature>
<dbReference type="GO" id="GO:0005381">
    <property type="term" value="F:iron ion transmembrane transporter activity"/>
    <property type="evidence" value="ECO:0000318"/>
    <property type="project" value="GO_Central"/>
</dbReference>
<dbReference type="Gramene" id="mRNA:HanXRQr2_Chr01g0023001">
    <property type="protein sequence ID" value="mRNA:HanXRQr2_Chr01g0023001"/>
    <property type="gene ID" value="HanXRQr2_Chr01g0023001"/>
</dbReference>
<feature type="compositionally biased region" description="Basic and acidic residues" evidence="1">
    <location>
        <begin position="1"/>
        <end position="10"/>
    </location>
</feature>
<feature type="region of interest" description="Disordered" evidence="1">
    <location>
        <begin position="1"/>
        <end position="56"/>
    </location>
</feature>
<dbReference type="PANTHER" id="PTHR38937:SF2">
    <property type="entry name" value="MEMBRANE PROTEIN OF ER BODY-LIKE PROTEIN ISOFORM X1"/>
    <property type="match status" value="1"/>
</dbReference>
<dbReference type="EMBL" id="MNCJ02000316">
    <property type="protein sequence ID" value="KAF5822138.1"/>
    <property type="molecule type" value="Genomic_DNA"/>
</dbReference>
<proteinExistence type="predicted"/>
<feature type="transmembrane region" description="Helical" evidence="2">
    <location>
        <begin position="454"/>
        <end position="477"/>
    </location>
</feature>
<dbReference type="PANTHER" id="PTHR38937">
    <property type="entry name" value="MEMBRANE PROTEIN OF ER BODY-LIKE PROTEIN"/>
    <property type="match status" value="1"/>
</dbReference>
<feature type="compositionally biased region" description="Basic and acidic residues" evidence="1">
    <location>
        <begin position="231"/>
        <end position="256"/>
    </location>
</feature>
<keyword evidence="2" id="KW-1133">Transmembrane helix</keyword>
<dbReference type="OMA" id="DLKDDCY"/>
<feature type="transmembrane region" description="Helical" evidence="2">
    <location>
        <begin position="420"/>
        <end position="442"/>
    </location>
</feature>
<keyword evidence="2" id="KW-0472">Membrane</keyword>
<reference evidence="4" key="2">
    <citation type="submission" date="2017-02" db="EMBL/GenBank/DDBJ databases">
        <title>Sunflower complete genome.</title>
        <authorList>
            <person name="Langlade N."/>
            <person name="Munos S."/>
        </authorList>
    </citation>
    <scope>NUCLEOTIDE SEQUENCE [LARGE SCALE GENOMIC DNA]</scope>
    <source>
        <tissue evidence="4">Leaves</tissue>
    </source>
</reference>
<organism evidence="4 5">
    <name type="scientific">Helianthus annuus</name>
    <name type="common">Common sunflower</name>
    <dbReference type="NCBI Taxonomy" id="4232"/>
    <lineage>
        <taxon>Eukaryota</taxon>
        <taxon>Viridiplantae</taxon>
        <taxon>Streptophyta</taxon>
        <taxon>Embryophyta</taxon>
        <taxon>Tracheophyta</taxon>
        <taxon>Spermatophyta</taxon>
        <taxon>Magnoliopsida</taxon>
        <taxon>eudicotyledons</taxon>
        <taxon>Gunneridae</taxon>
        <taxon>Pentapetalae</taxon>
        <taxon>asterids</taxon>
        <taxon>campanulids</taxon>
        <taxon>Asterales</taxon>
        <taxon>Asteraceae</taxon>
        <taxon>Asteroideae</taxon>
        <taxon>Heliantheae alliance</taxon>
        <taxon>Heliantheae</taxon>
        <taxon>Helianthus</taxon>
    </lineage>
</organism>
<gene>
    <name evidence="4" type="ORF">HannXRQ_Chr01g0015261</name>
    <name evidence="3" type="ORF">HanXRQr2_Chr01g0023001</name>
</gene>
<evidence type="ECO:0000313" key="5">
    <source>
        <dbReference type="Proteomes" id="UP000215914"/>
    </source>
</evidence>
<dbReference type="InterPro" id="IPR052843">
    <property type="entry name" value="ER_body_metal_sequester"/>
</dbReference>
<reference evidence="3" key="3">
    <citation type="submission" date="2020-06" db="EMBL/GenBank/DDBJ databases">
        <title>Helianthus annuus Genome sequencing and assembly Release 2.</title>
        <authorList>
            <person name="Gouzy J."/>
            <person name="Langlade N."/>
            <person name="Munos S."/>
        </authorList>
    </citation>
    <scope>NUCLEOTIDE SEQUENCE</scope>
    <source>
        <tissue evidence="3">Leaves</tissue>
    </source>
</reference>
<dbReference type="AlphaFoldDB" id="A0A251VQW7"/>
<sequence length="545" mass="60281">MEVALNHDTKSSIGSESDTDVEDSVEAGLFPRKPRPQFSSVKADNGDAEEPSDNSTYLHKYGGAIEDLHIQKVVNSVQYDGNNNGETEIERQTAINGGGDVAKAKEKPEQIEEEIMEEEVVELEFEKAIPKLHTHTMHCPNCDNQITKVVLRRKIFRRQLDSHPEPEQPDETRDVLGCFSCLSLFTLADNGGFNPFAIFGNNNTNSSADGNGVDREEGNCLNIFRVFRREKDSEKPNPKIYQDSKHPKPIDQESQKTKHKKPDHQSQIQQGEKSQPDAKGRQPLLSGGLPPHYDDQDQLHGQGDSRLDILPDISTETQDPPRRSARQDSTSFEILKSIVYGGLMEVIASLSIVASAAAGDATTLNIVALALANLIGGVFVIGHNLWDLKDDCYKFSTQQTSNDQEAVTKYKELLGSVEHFPLHAFFAILSFLVFGIIPPVAYGYAFHETNDRDFTMVVVAVASFVCVGLLAIFKAYIDRCTEFSGYVKTITYYLTTAVAVSGVSYAVGDLVERLIEELGLFETSSNISMAVLPEVMSMNPSVAYY</sequence>
<protein>
    <submittedName>
        <fullName evidence="3">Ccc1 family protein</fullName>
    </submittedName>
</protein>
<feature type="transmembrane region" description="Helical" evidence="2">
    <location>
        <begin position="489"/>
        <end position="508"/>
    </location>
</feature>
<evidence type="ECO:0000313" key="3">
    <source>
        <dbReference type="EMBL" id="KAF5822138.1"/>
    </source>
</evidence>
<evidence type="ECO:0000313" key="4">
    <source>
        <dbReference type="EMBL" id="OTG37111.1"/>
    </source>
</evidence>
<dbReference type="Proteomes" id="UP000215914">
    <property type="component" value="Chromosome 1"/>
</dbReference>
<keyword evidence="2" id="KW-0812">Transmembrane</keyword>
<feature type="transmembrane region" description="Helical" evidence="2">
    <location>
        <begin position="366"/>
        <end position="386"/>
    </location>
</feature>
<dbReference type="GO" id="GO:0010168">
    <property type="term" value="C:ER body"/>
    <property type="evidence" value="ECO:0000318"/>
    <property type="project" value="GO_Central"/>
</dbReference>
<keyword evidence="5" id="KW-1185">Reference proteome</keyword>
<evidence type="ECO:0000256" key="2">
    <source>
        <dbReference type="SAM" id="Phobius"/>
    </source>
</evidence>
<feature type="compositionally biased region" description="Basic and acidic residues" evidence="1">
    <location>
        <begin position="292"/>
        <end position="309"/>
    </location>
</feature>
<dbReference type="GO" id="GO:0030026">
    <property type="term" value="P:intracellular manganese ion homeostasis"/>
    <property type="evidence" value="ECO:0000318"/>
    <property type="project" value="GO_Central"/>
</dbReference>
<dbReference type="GO" id="GO:0005384">
    <property type="term" value="F:manganese ion transmembrane transporter activity"/>
    <property type="evidence" value="ECO:0000318"/>
    <property type="project" value="GO_Central"/>
</dbReference>
<dbReference type="GO" id="GO:0016020">
    <property type="term" value="C:membrane"/>
    <property type="evidence" value="ECO:0000318"/>
    <property type="project" value="GO_Central"/>
</dbReference>
<dbReference type="OrthoDB" id="1924921at2759"/>
<evidence type="ECO:0000256" key="1">
    <source>
        <dbReference type="SAM" id="MobiDB-lite"/>
    </source>
</evidence>